<proteinExistence type="predicted"/>
<evidence type="ECO:0000313" key="2">
    <source>
        <dbReference type="EMBL" id="SFE94429.1"/>
    </source>
</evidence>
<keyword evidence="1" id="KW-0812">Transmembrane</keyword>
<accession>A0A1I2ENN7</accession>
<evidence type="ECO:0000313" key="3">
    <source>
        <dbReference type="EMBL" id="TDO04878.1"/>
    </source>
</evidence>
<dbReference type="EMBL" id="SNWI01000001">
    <property type="protein sequence ID" value="TDO04878.1"/>
    <property type="molecule type" value="Genomic_DNA"/>
</dbReference>
<keyword evidence="4" id="KW-1185">Reference proteome</keyword>
<gene>
    <name evidence="3" type="ORF">DET52_101229</name>
    <name evidence="2" type="ORF">SAMN05216283_102168</name>
</gene>
<dbReference type="EMBL" id="FONW01000002">
    <property type="protein sequence ID" value="SFE94429.1"/>
    <property type="molecule type" value="Genomic_DNA"/>
</dbReference>
<evidence type="ECO:0000256" key="1">
    <source>
        <dbReference type="SAM" id="Phobius"/>
    </source>
</evidence>
<dbReference type="Proteomes" id="UP000198964">
    <property type="component" value="Unassembled WGS sequence"/>
</dbReference>
<dbReference type="RefSeq" id="WP_093918850.1">
    <property type="nucleotide sequence ID" value="NZ_FONW01000002.1"/>
</dbReference>
<evidence type="ECO:0000313" key="5">
    <source>
        <dbReference type="Proteomes" id="UP000294848"/>
    </source>
</evidence>
<evidence type="ECO:0000313" key="4">
    <source>
        <dbReference type="Proteomes" id="UP000198964"/>
    </source>
</evidence>
<reference evidence="3 5" key="2">
    <citation type="submission" date="2019-03" db="EMBL/GenBank/DDBJ databases">
        <title>Freshwater and sediment microbial communities from various areas in North America, analyzing microbe dynamics in response to fracking.</title>
        <authorList>
            <person name="Lamendella R."/>
        </authorList>
    </citation>
    <scope>NUCLEOTIDE SEQUENCE [LARGE SCALE GENOMIC DNA]</scope>
    <source>
        <strain evidence="3 5">114D</strain>
    </source>
</reference>
<protein>
    <submittedName>
        <fullName evidence="2">Uncharacterized protein</fullName>
    </submittedName>
</protein>
<dbReference type="AlphaFoldDB" id="A0A1I2ENN7"/>
<dbReference type="Proteomes" id="UP000294848">
    <property type="component" value="Unassembled WGS sequence"/>
</dbReference>
<reference evidence="2 4" key="1">
    <citation type="submission" date="2016-10" db="EMBL/GenBank/DDBJ databases">
        <authorList>
            <person name="de Groot N.N."/>
        </authorList>
    </citation>
    <scope>NUCLEOTIDE SEQUENCE [LARGE SCALE GENOMIC DNA]</scope>
    <source>
        <strain evidence="2 4">CGMCC 1.9156</strain>
    </source>
</reference>
<keyword evidence="1" id="KW-1133">Transmembrane helix</keyword>
<organism evidence="2 4">
    <name type="scientific">Sunxiuqinia elliptica</name>
    <dbReference type="NCBI Taxonomy" id="655355"/>
    <lineage>
        <taxon>Bacteria</taxon>
        <taxon>Pseudomonadati</taxon>
        <taxon>Bacteroidota</taxon>
        <taxon>Bacteroidia</taxon>
        <taxon>Marinilabiliales</taxon>
        <taxon>Prolixibacteraceae</taxon>
        <taxon>Sunxiuqinia</taxon>
    </lineage>
</organism>
<dbReference type="OrthoDB" id="1123156at2"/>
<feature type="transmembrane region" description="Helical" evidence="1">
    <location>
        <begin position="6"/>
        <end position="27"/>
    </location>
</feature>
<sequence length="82" mass="8988">MEFLLVFGVAVALVAIAFVGLAIRILIQKKGKFPNLHIGSNKHMKARGITCAQTFDKMEQAKAKRQLSFKQLSLIEDTPGGC</sequence>
<name>A0A1I2ENN7_9BACT</name>
<keyword evidence="1" id="KW-0472">Membrane</keyword>